<dbReference type="HAMAP" id="MF_00766">
    <property type="entry name" value="PGT_MtgA"/>
    <property type="match status" value="1"/>
</dbReference>
<evidence type="ECO:0000256" key="6">
    <source>
        <dbReference type="ARBA" id="ARBA00022960"/>
    </source>
</evidence>
<comment type="subcellular location">
    <subcellularLocation>
        <location evidence="11">Cell inner membrane</location>
        <topology evidence="11">Single-pass membrane protein</topology>
    </subcellularLocation>
</comment>
<dbReference type="PANTHER" id="PTHR30400:SF0">
    <property type="entry name" value="BIOSYNTHETIC PEPTIDOGLYCAN TRANSGLYCOSYLASE"/>
    <property type="match status" value="1"/>
</dbReference>
<keyword evidence="15" id="KW-1185">Reference proteome</keyword>
<evidence type="ECO:0000313" key="15">
    <source>
        <dbReference type="Proteomes" id="UP000277498"/>
    </source>
</evidence>
<feature type="region of interest" description="Disordered" evidence="12">
    <location>
        <begin position="1"/>
        <end position="31"/>
    </location>
</feature>
<dbReference type="GO" id="GO:0016763">
    <property type="term" value="F:pentosyltransferase activity"/>
    <property type="evidence" value="ECO:0007669"/>
    <property type="project" value="InterPro"/>
</dbReference>
<reference evidence="14 15" key="1">
    <citation type="submission" date="2018-11" db="EMBL/GenBank/DDBJ databases">
        <authorList>
            <person name="Criscuolo A."/>
        </authorList>
    </citation>
    <scope>NUCLEOTIDE SEQUENCE [LARGE SCALE GENOMIC DNA]</scope>
    <source>
        <strain evidence="14">ACIP111625</strain>
    </source>
</reference>
<dbReference type="GO" id="GO:0009274">
    <property type="term" value="C:peptidoglycan-based cell wall"/>
    <property type="evidence" value="ECO:0007669"/>
    <property type="project" value="InterPro"/>
</dbReference>
<gene>
    <name evidence="14" type="primary">pbpG_2</name>
    <name evidence="11" type="synonym">mtgA</name>
    <name evidence="14" type="ORF">XINFAN_01012</name>
</gene>
<dbReference type="PANTHER" id="PTHR30400">
    <property type="entry name" value="MONOFUNCTIONAL BIOSYNTHETIC PEPTIDOGLYCAN TRANSGLYCOSYLASE"/>
    <property type="match status" value="1"/>
</dbReference>
<dbReference type="OrthoDB" id="9766909at2"/>
<dbReference type="Pfam" id="PF00912">
    <property type="entry name" value="Transgly"/>
    <property type="match status" value="1"/>
</dbReference>
<dbReference type="InterPro" id="IPR023346">
    <property type="entry name" value="Lysozyme-like_dom_sf"/>
</dbReference>
<evidence type="ECO:0000256" key="2">
    <source>
        <dbReference type="ARBA" id="ARBA00022519"/>
    </source>
</evidence>
<evidence type="ECO:0000259" key="13">
    <source>
        <dbReference type="Pfam" id="PF00912"/>
    </source>
</evidence>
<evidence type="ECO:0000256" key="1">
    <source>
        <dbReference type="ARBA" id="ARBA00022475"/>
    </source>
</evidence>
<evidence type="ECO:0000256" key="11">
    <source>
        <dbReference type="HAMAP-Rule" id="MF_00766"/>
    </source>
</evidence>
<accession>A0A3P5WYG1</accession>
<keyword evidence="10 11" id="KW-0961">Cell wall biogenesis/degradation</keyword>
<dbReference type="RefSeq" id="WP_124085432.1">
    <property type="nucleotide sequence ID" value="NZ_UXAW01000048.1"/>
</dbReference>
<comment type="function">
    <text evidence="11">Peptidoglycan polymerase that catalyzes glycan chain elongation from lipid-linked precursors.</text>
</comment>
<feature type="domain" description="Glycosyl transferase family 51" evidence="13">
    <location>
        <begin position="81"/>
        <end position="240"/>
    </location>
</feature>
<evidence type="ECO:0000256" key="3">
    <source>
        <dbReference type="ARBA" id="ARBA00022676"/>
    </source>
</evidence>
<evidence type="ECO:0000256" key="9">
    <source>
        <dbReference type="ARBA" id="ARBA00023136"/>
    </source>
</evidence>
<dbReference type="Gene3D" id="1.10.3810.10">
    <property type="entry name" value="Biosynthetic peptidoglycan transglycosylase-like"/>
    <property type="match status" value="1"/>
</dbReference>
<keyword evidence="5 11" id="KW-0812">Transmembrane</keyword>
<dbReference type="NCBIfam" id="TIGR02070">
    <property type="entry name" value="mono_pep_trsgly"/>
    <property type="match status" value="1"/>
</dbReference>
<keyword evidence="8 11" id="KW-1133">Transmembrane helix</keyword>
<dbReference type="EMBL" id="UXAW01000048">
    <property type="protein sequence ID" value="VDC23356.1"/>
    <property type="molecule type" value="Genomic_DNA"/>
</dbReference>
<evidence type="ECO:0000256" key="7">
    <source>
        <dbReference type="ARBA" id="ARBA00022984"/>
    </source>
</evidence>
<dbReference type="GO" id="GO:0071555">
    <property type="term" value="P:cell wall organization"/>
    <property type="evidence" value="ECO:0007669"/>
    <property type="project" value="UniProtKB-KW"/>
</dbReference>
<dbReference type="InterPro" id="IPR036950">
    <property type="entry name" value="PBP_transglycosylase"/>
</dbReference>
<proteinExistence type="inferred from homology"/>
<name>A0A3P5WYG1_9RHOB</name>
<keyword evidence="4 11" id="KW-0808">Transferase</keyword>
<keyword evidence="1 11" id="KW-1003">Cell membrane</keyword>
<dbReference type="InterPro" id="IPR001264">
    <property type="entry name" value="Glyco_trans_51"/>
</dbReference>
<organism evidence="14 15">
    <name type="scientific">Pseudogemmobacter humi</name>
    <dbReference type="NCBI Taxonomy" id="2483812"/>
    <lineage>
        <taxon>Bacteria</taxon>
        <taxon>Pseudomonadati</taxon>
        <taxon>Pseudomonadota</taxon>
        <taxon>Alphaproteobacteria</taxon>
        <taxon>Rhodobacterales</taxon>
        <taxon>Paracoccaceae</taxon>
        <taxon>Pseudogemmobacter</taxon>
    </lineage>
</organism>
<dbReference type="UniPathway" id="UPA00219"/>
<feature type="transmembrane region" description="Helical" evidence="11">
    <location>
        <begin position="42"/>
        <end position="64"/>
    </location>
</feature>
<keyword evidence="7 11" id="KW-0573">Peptidoglycan synthesis</keyword>
<comment type="similarity">
    <text evidence="11">Belongs to the glycosyltransferase 51 family.</text>
</comment>
<evidence type="ECO:0000256" key="12">
    <source>
        <dbReference type="SAM" id="MobiDB-lite"/>
    </source>
</evidence>
<keyword evidence="2 11" id="KW-0997">Cell inner membrane</keyword>
<dbReference type="GO" id="GO:0008955">
    <property type="term" value="F:peptidoglycan glycosyltransferase activity"/>
    <property type="evidence" value="ECO:0007669"/>
    <property type="project" value="UniProtKB-UniRule"/>
</dbReference>
<evidence type="ECO:0000256" key="5">
    <source>
        <dbReference type="ARBA" id="ARBA00022692"/>
    </source>
</evidence>
<feature type="compositionally biased region" description="Basic residues" evidence="12">
    <location>
        <begin position="15"/>
        <end position="25"/>
    </location>
</feature>
<dbReference type="Proteomes" id="UP000277498">
    <property type="component" value="Unassembled WGS sequence"/>
</dbReference>
<comment type="catalytic activity">
    <reaction evidence="11">
        <text>[GlcNAc-(1-&gt;4)-Mur2Ac(oyl-L-Ala-gamma-D-Glu-L-Lys-D-Ala-D-Ala)](n)-di-trans,octa-cis-undecaprenyl diphosphate + beta-D-GlcNAc-(1-&gt;4)-Mur2Ac(oyl-L-Ala-gamma-D-Glu-L-Lys-D-Ala-D-Ala)-di-trans,octa-cis-undecaprenyl diphosphate = [GlcNAc-(1-&gt;4)-Mur2Ac(oyl-L-Ala-gamma-D-Glu-L-Lys-D-Ala-D-Ala)](n+1)-di-trans,octa-cis-undecaprenyl diphosphate + di-trans,octa-cis-undecaprenyl diphosphate + H(+)</text>
        <dbReference type="Rhea" id="RHEA:23708"/>
        <dbReference type="Rhea" id="RHEA-COMP:9602"/>
        <dbReference type="Rhea" id="RHEA-COMP:9603"/>
        <dbReference type="ChEBI" id="CHEBI:15378"/>
        <dbReference type="ChEBI" id="CHEBI:58405"/>
        <dbReference type="ChEBI" id="CHEBI:60033"/>
        <dbReference type="ChEBI" id="CHEBI:78435"/>
        <dbReference type="EC" id="2.4.99.28"/>
    </reaction>
</comment>
<dbReference type="InterPro" id="IPR011812">
    <property type="entry name" value="Pep_trsgly"/>
</dbReference>
<dbReference type="AlphaFoldDB" id="A0A3P5WYG1"/>
<dbReference type="GO" id="GO:0005886">
    <property type="term" value="C:plasma membrane"/>
    <property type="evidence" value="ECO:0007669"/>
    <property type="project" value="UniProtKB-SubCell"/>
</dbReference>
<evidence type="ECO:0000256" key="10">
    <source>
        <dbReference type="ARBA" id="ARBA00023316"/>
    </source>
</evidence>
<evidence type="ECO:0000313" key="14">
    <source>
        <dbReference type="EMBL" id="VDC23356.1"/>
    </source>
</evidence>
<evidence type="ECO:0000256" key="8">
    <source>
        <dbReference type="ARBA" id="ARBA00022989"/>
    </source>
</evidence>
<dbReference type="EC" id="2.4.99.28" evidence="11"/>
<evidence type="ECO:0000256" key="4">
    <source>
        <dbReference type="ARBA" id="ARBA00022679"/>
    </source>
</evidence>
<comment type="pathway">
    <text evidence="11">Cell wall biogenesis; peptidoglycan biosynthesis.</text>
</comment>
<dbReference type="GO" id="GO:0008360">
    <property type="term" value="P:regulation of cell shape"/>
    <property type="evidence" value="ECO:0007669"/>
    <property type="project" value="UniProtKB-KW"/>
</dbReference>
<keyword evidence="6 11" id="KW-0133">Cell shape</keyword>
<dbReference type="SUPFAM" id="SSF53955">
    <property type="entry name" value="Lysozyme-like"/>
    <property type="match status" value="1"/>
</dbReference>
<protein>
    <recommendedName>
        <fullName evidence="11">Biosynthetic peptidoglycan transglycosylase</fullName>
        <ecNumber evidence="11">2.4.99.28</ecNumber>
    </recommendedName>
    <alternativeName>
        <fullName evidence="11">Glycan polymerase</fullName>
    </alternativeName>
    <alternativeName>
        <fullName evidence="11">Peptidoglycan glycosyltransferase MtgA</fullName>
        <shortName evidence="11">PGT</shortName>
    </alternativeName>
</protein>
<keyword evidence="3 11" id="KW-0328">Glycosyltransferase</keyword>
<keyword evidence="9 11" id="KW-0472">Membrane</keyword>
<dbReference type="GO" id="GO:0009252">
    <property type="term" value="P:peptidoglycan biosynthetic process"/>
    <property type="evidence" value="ECO:0007669"/>
    <property type="project" value="UniProtKB-UniRule"/>
</dbReference>
<sequence>MAEDTPDQPEDPRPAPRKPRARAPAKKAPPPRPGLLKRLRVWALRVTAGVAGFFLLLILLFSFVPPPFNIYQLQESWRLGGVQRDWVSWDEIAPVMGRAAVAAEDANFCTHWGFDMAAIRDAINSGSNRGASTISQQVVKNVFLWHGRSYARKAMEATLTPVVELFWSKQRILEVYLNVAEFDEGVFGVQAAAQHYFGVDARELSALQAARLAAVLPDPKGRSASKPSDFVKRRTRAILSGAETIKADGRAGCFD</sequence>